<evidence type="ECO:0000313" key="20">
    <source>
        <dbReference type="EMBL" id="RKP20744.1"/>
    </source>
</evidence>
<evidence type="ECO:0000256" key="17">
    <source>
        <dbReference type="ARBA" id="ARBA00023180"/>
    </source>
</evidence>
<dbReference type="GO" id="GO:0015012">
    <property type="term" value="P:heparan sulfate proteoglycan biosynthetic process"/>
    <property type="evidence" value="ECO:0007669"/>
    <property type="project" value="UniProtKB-UniPathway"/>
</dbReference>
<evidence type="ECO:0000256" key="18">
    <source>
        <dbReference type="ARBA" id="ARBA00042865"/>
    </source>
</evidence>
<evidence type="ECO:0000256" key="16">
    <source>
        <dbReference type="ARBA" id="ARBA00023157"/>
    </source>
</evidence>
<evidence type="ECO:0000256" key="4">
    <source>
        <dbReference type="ARBA" id="ARBA00005093"/>
    </source>
</evidence>
<comment type="pathway">
    <text evidence="3">Glycan metabolism; chondroitin sulfate biosynthesis.</text>
</comment>
<evidence type="ECO:0000256" key="15">
    <source>
        <dbReference type="ARBA" id="ARBA00023136"/>
    </source>
</evidence>
<dbReference type="GO" id="GO:0046872">
    <property type="term" value="F:metal ion binding"/>
    <property type="evidence" value="ECO:0007669"/>
    <property type="project" value="UniProtKB-KW"/>
</dbReference>
<keyword evidence="16" id="KW-1015">Disulfide bond</keyword>
<evidence type="ECO:0000256" key="2">
    <source>
        <dbReference type="ARBA" id="ARBA00004648"/>
    </source>
</evidence>
<dbReference type="GO" id="GO:0050650">
    <property type="term" value="P:chondroitin sulfate proteoglycan biosynthetic process"/>
    <property type="evidence" value="ECO:0007669"/>
    <property type="project" value="TreeGrafter"/>
</dbReference>
<sequence length="327" mass="37788">MAHNYSSVEGLFKILKVLYTPYHYFAIHFDEKVTQITYQGFVTLFKLHFGYPTNVQISQDRINVKWGEFSILEAELLLLDMAFKWNKERPADEKWERLLILCGHSFPLQTIQSIEFAFYAMNKNMNILWDLEGPKKTCEYGQRYGEYCKRTSARCANPECTKMTHSYKDFVIYKGSQWVSLTFEYVNYIYGEGAGDFHGLINFFQKSIFAPEELLFQTSIMNSRFNTTAVTGEVGNESAGSSVPYMFKTWTDCNSYPNPRPGASPCTLGKNDLSSISKMYKDGYLFARKFNPLDELHTKIEGNLVQRIVNSHSAKQENAQMVQEILQ</sequence>
<keyword evidence="10" id="KW-0479">Metal-binding</keyword>
<evidence type="ECO:0000256" key="14">
    <source>
        <dbReference type="ARBA" id="ARBA00023034"/>
    </source>
</evidence>
<dbReference type="PANTHER" id="PTHR46025:SF3">
    <property type="entry name" value="XYLOSYLTRANSFERASE OXT"/>
    <property type="match status" value="1"/>
</dbReference>
<gene>
    <name evidence="20" type="ORF">ROZALSC1DRAFT_27795</name>
</gene>
<organism evidence="20 21">
    <name type="scientific">Rozella allomycis (strain CSF55)</name>
    <dbReference type="NCBI Taxonomy" id="988480"/>
    <lineage>
        <taxon>Eukaryota</taxon>
        <taxon>Fungi</taxon>
        <taxon>Fungi incertae sedis</taxon>
        <taxon>Cryptomycota</taxon>
        <taxon>Cryptomycota incertae sedis</taxon>
        <taxon>Rozella</taxon>
    </lineage>
</organism>
<comment type="pathway">
    <text evidence="4">Glycan metabolism; heparan sulfate biosynthesis.</text>
</comment>
<protein>
    <recommendedName>
        <fullName evidence="6">protein xylosyltransferase</fullName>
        <ecNumber evidence="6">2.4.2.26</ecNumber>
    </recommendedName>
    <alternativeName>
        <fullName evidence="18">Peptide O-xylosyltransferase</fullName>
    </alternativeName>
</protein>
<keyword evidence="14" id="KW-0333">Golgi apparatus</keyword>
<keyword evidence="11" id="KW-0256">Endoplasmic reticulum</keyword>
<evidence type="ECO:0000256" key="19">
    <source>
        <dbReference type="ARBA" id="ARBA00047847"/>
    </source>
</evidence>
<proteinExistence type="inferred from homology"/>
<comment type="catalytic activity">
    <reaction evidence="19">
        <text>UDP-alpha-D-xylose + L-seryl-[protein] = 3-O-(beta-D-xylosyl)-L-seryl-[protein] + UDP + H(+)</text>
        <dbReference type="Rhea" id="RHEA:50192"/>
        <dbReference type="Rhea" id="RHEA-COMP:9863"/>
        <dbReference type="Rhea" id="RHEA-COMP:12567"/>
        <dbReference type="ChEBI" id="CHEBI:15378"/>
        <dbReference type="ChEBI" id="CHEBI:29999"/>
        <dbReference type="ChEBI" id="CHEBI:57632"/>
        <dbReference type="ChEBI" id="CHEBI:58223"/>
        <dbReference type="ChEBI" id="CHEBI:132085"/>
        <dbReference type="EC" id="2.4.2.26"/>
    </reaction>
</comment>
<evidence type="ECO:0000256" key="7">
    <source>
        <dbReference type="ARBA" id="ARBA00022676"/>
    </source>
</evidence>
<evidence type="ECO:0000256" key="13">
    <source>
        <dbReference type="ARBA" id="ARBA00022989"/>
    </source>
</evidence>
<keyword evidence="17" id="KW-0325">Glycoprotein</keyword>
<comment type="similarity">
    <text evidence="5">Belongs to the glycosyltransferase 14 family. XylT subfamily.</text>
</comment>
<keyword evidence="12" id="KW-0735">Signal-anchor</keyword>
<reference evidence="21" key="1">
    <citation type="journal article" date="2018" name="Nat. Microbiol.">
        <title>Leveraging single-cell genomics to expand the fungal tree of life.</title>
        <authorList>
            <person name="Ahrendt S.R."/>
            <person name="Quandt C.A."/>
            <person name="Ciobanu D."/>
            <person name="Clum A."/>
            <person name="Salamov A."/>
            <person name="Andreopoulos B."/>
            <person name="Cheng J.F."/>
            <person name="Woyke T."/>
            <person name="Pelin A."/>
            <person name="Henrissat B."/>
            <person name="Reynolds N.K."/>
            <person name="Benny G.L."/>
            <person name="Smith M.E."/>
            <person name="James T.Y."/>
            <person name="Grigoriev I.V."/>
        </authorList>
    </citation>
    <scope>NUCLEOTIDE SEQUENCE [LARGE SCALE GENOMIC DNA]</scope>
    <source>
        <strain evidence="21">CSF55</strain>
    </source>
</reference>
<evidence type="ECO:0000256" key="10">
    <source>
        <dbReference type="ARBA" id="ARBA00022723"/>
    </source>
</evidence>
<dbReference type="GO" id="GO:0005789">
    <property type="term" value="C:endoplasmic reticulum membrane"/>
    <property type="evidence" value="ECO:0007669"/>
    <property type="project" value="UniProtKB-SubCell"/>
</dbReference>
<keyword evidence="9" id="KW-0812">Transmembrane</keyword>
<keyword evidence="15" id="KW-0472">Membrane</keyword>
<accession>A0A4P9YMI4</accession>
<evidence type="ECO:0000256" key="5">
    <source>
        <dbReference type="ARBA" id="ARBA00010195"/>
    </source>
</evidence>
<dbReference type="EMBL" id="ML005026">
    <property type="protein sequence ID" value="RKP20744.1"/>
    <property type="molecule type" value="Genomic_DNA"/>
</dbReference>
<evidence type="ECO:0000256" key="11">
    <source>
        <dbReference type="ARBA" id="ARBA00022824"/>
    </source>
</evidence>
<dbReference type="GO" id="GO:0030158">
    <property type="term" value="F:protein xylosyltransferase activity"/>
    <property type="evidence" value="ECO:0007669"/>
    <property type="project" value="UniProtKB-EC"/>
</dbReference>
<evidence type="ECO:0000256" key="6">
    <source>
        <dbReference type="ARBA" id="ARBA00011972"/>
    </source>
</evidence>
<dbReference type="InterPro" id="IPR003406">
    <property type="entry name" value="Glyco_trans_14"/>
</dbReference>
<dbReference type="EC" id="2.4.2.26" evidence="6"/>
<evidence type="ECO:0000256" key="3">
    <source>
        <dbReference type="ARBA" id="ARBA00004840"/>
    </source>
</evidence>
<evidence type="ECO:0000313" key="21">
    <source>
        <dbReference type="Proteomes" id="UP000281549"/>
    </source>
</evidence>
<dbReference type="Proteomes" id="UP000281549">
    <property type="component" value="Unassembled WGS sequence"/>
</dbReference>
<dbReference type="InterPro" id="IPR043538">
    <property type="entry name" value="XYLT"/>
</dbReference>
<evidence type="ECO:0000256" key="12">
    <source>
        <dbReference type="ARBA" id="ARBA00022968"/>
    </source>
</evidence>
<evidence type="ECO:0000256" key="9">
    <source>
        <dbReference type="ARBA" id="ARBA00022692"/>
    </source>
</evidence>
<dbReference type="Pfam" id="PF02485">
    <property type="entry name" value="Branch"/>
    <property type="match status" value="1"/>
</dbReference>
<dbReference type="UniPathway" id="UPA00756"/>
<dbReference type="AlphaFoldDB" id="A0A4P9YMI4"/>
<keyword evidence="7" id="KW-0328">Glycosyltransferase</keyword>
<dbReference type="PANTHER" id="PTHR46025">
    <property type="entry name" value="XYLOSYLTRANSFERASE OXT"/>
    <property type="match status" value="1"/>
</dbReference>
<dbReference type="UniPathway" id="UPA00755"/>
<evidence type="ECO:0000256" key="8">
    <source>
        <dbReference type="ARBA" id="ARBA00022679"/>
    </source>
</evidence>
<name>A0A4P9YMI4_ROZAC</name>
<evidence type="ECO:0000256" key="1">
    <source>
        <dbReference type="ARBA" id="ARBA00004323"/>
    </source>
</evidence>
<keyword evidence="13" id="KW-1133">Transmembrane helix</keyword>
<keyword evidence="8" id="KW-0808">Transferase</keyword>
<dbReference type="GO" id="GO:0000139">
    <property type="term" value="C:Golgi membrane"/>
    <property type="evidence" value="ECO:0007669"/>
    <property type="project" value="UniProtKB-SubCell"/>
</dbReference>
<comment type="subcellular location">
    <subcellularLocation>
        <location evidence="2">Endoplasmic reticulum membrane</location>
        <topology evidence="2">Single-pass type II membrane protein</topology>
    </subcellularLocation>
    <subcellularLocation>
        <location evidence="1">Golgi apparatus membrane</location>
        <topology evidence="1">Single-pass type II membrane protein</topology>
    </subcellularLocation>
</comment>